<reference evidence="2" key="1">
    <citation type="submission" date="2021-07" db="EMBL/GenBank/DDBJ databases">
        <authorList>
            <person name="Durling M."/>
        </authorList>
    </citation>
    <scope>NUCLEOTIDE SEQUENCE</scope>
</reference>
<gene>
    <name evidence="2" type="ORF">HYALB_00005124</name>
</gene>
<dbReference type="AlphaFoldDB" id="A0A9N9LZH7"/>
<name>A0A9N9LZH7_9HELO</name>
<accession>A0A9N9LZH7</accession>
<dbReference type="OrthoDB" id="10491645at2759"/>
<proteinExistence type="predicted"/>
<keyword evidence="1" id="KW-1133">Transmembrane helix</keyword>
<keyword evidence="1" id="KW-0812">Transmembrane</keyword>
<sequence length="112" mass="12847">MAPILTNRSLSLNYTLPALLAQKPMALLSNYTPQSTNPQNESKDNNIDAPFLLPGVVFFIIVFLLIMFGILIYIEMAQEEREEEERAMRKVMYAEMRYAEEKDSSIHTELSS</sequence>
<evidence type="ECO:0000256" key="1">
    <source>
        <dbReference type="SAM" id="Phobius"/>
    </source>
</evidence>
<feature type="transmembrane region" description="Helical" evidence="1">
    <location>
        <begin position="51"/>
        <end position="74"/>
    </location>
</feature>
<organism evidence="2 3">
    <name type="scientific">Hymenoscyphus albidus</name>
    <dbReference type="NCBI Taxonomy" id="595503"/>
    <lineage>
        <taxon>Eukaryota</taxon>
        <taxon>Fungi</taxon>
        <taxon>Dikarya</taxon>
        <taxon>Ascomycota</taxon>
        <taxon>Pezizomycotina</taxon>
        <taxon>Leotiomycetes</taxon>
        <taxon>Helotiales</taxon>
        <taxon>Helotiaceae</taxon>
        <taxon>Hymenoscyphus</taxon>
    </lineage>
</organism>
<comment type="caution">
    <text evidence="2">The sequence shown here is derived from an EMBL/GenBank/DDBJ whole genome shotgun (WGS) entry which is preliminary data.</text>
</comment>
<dbReference type="EMBL" id="CAJVRM010000463">
    <property type="protein sequence ID" value="CAG8981324.1"/>
    <property type="molecule type" value="Genomic_DNA"/>
</dbReference>
<keyword evidence="1" id="KW-0472">Membrane</keyword>
<protein>
    <submittedName>
        <fullName evidence="2">Uncharacterized protein</fullName>
    </submittedName>
</protein>
<evidence type="ECO:0000313" key="3">
    <source>
        <dbReference type="Proteomes" id="UP000701801"/>
    </source>
</evidence>
<evidence type="ECO:0000313" key="2">
    <source>
        <dbReference type="EMBL" id="CAG8981324.1"/>
    </source>
</evidence>
<keyword evidence="3" id="KW-1185">Reference proteome</keyword>
<dbReference type="Proteomes" id="UP000701801">
    <property type="component" value="Unassembled WGS sequence"/>
</dbReference>